<sequence>MRQLLIEHGPNQLNQFDFSKDRMFRKFSKYHYNPRLFNGDKVCRHWLQYSVNNDSVYCFCCKLFISSTTAAPSLSFNGSHDCKNMSAVLSGHEKSSEHLANFQSSKEFELRLRHDKTIDAEHLRLVKKKEQ</sequence>
<dbReference type="RefSeq" id="XP_065645519.1">
    <property type="nucleotide sequence ID" value="XM_065789447.1"/>
</dbReference>
<organism evidence="2 3">
    <name type="scientific">Hydra vulgaris</name>
    <name type="common">Hydra</name>
    <name type="synonym">Hydra attenuata</name>
    <dbReference type="NCBI Taxonomy" id="6087"/>
    <lineage>
        <taxon>Eukaryota</taxon>
        <taxon>Metazoa</taxon>
        <taxon>Cnidaria</taxon>
        <taxon>Hydrozoa</taxon>
        <taxon>Hydroidolina</taxon>
        <taxon>Anthoathecata</taxon>
        <taxon>Aplanulata</taxon>
        <taxon>Hydridae</taxon>
        <taxon>Hydra</taxon>
    </lineage>
</organism>
<dbReference type="SMART" id="SM00597">
    <property type="entry name" value="ZnF_TTF"/>
    <property type="match status" value="1"/>
</dbReference>
<reference evidence="3" key="2">
    <citation type="submission" date="2025-08" db="UniProtKB">
        <authorList>
            <consortium name="RefSeq"/>
        </authorList>
    </citation>
    <scope>IDENTIFICATION</scope>
</reference>
<evidence type="ECO:0000259" key="1">
    <source>
        <dbReference type="SMART" id="SM00597"/>
    </source>
</evidence>
<proteinExistence type="predicted"/>
<keyword evidence="2" id="KW-1185">Reference proteome</keyword>
<dbReference type="Proteomes" id="UP001652625">
    <property type="component" value="Chromosome 02"/>
</dbReference>
<reference evidence="2" key="1">
    <citation type="submission" date="2025-05" db="UniProtKB">
        <authorList>
            <consortium name="RefSeq"/>
        </authorList>
    </citation>
    <scope>NUCLEOTIDE SEQUENCE [LARGE SCALE GENOMIC DNA]</scope>
</reference>
<accession>A0ABM4B9F7</accession>
<dbReference type="InterPro" id="IPR006580">
    <property type="entry name" value="Znf_TTF"/>
</dbReference>
<evidence type="ECO:0000313" key="3">
    <source>
        <dbReference type="RefSeq" id="XP_065645519.1"/>
    </source>
</evidence>
<gene>
    <name evidence="3" type="primary">LOC136075990</name>
</gene>
<protein>
    <submittedName>
        <fullName evidence="3">Zinc finger MYM-type protein 5-like</fullName>
    </submittedName>
</protein>
<dbReference type="GeneID" id="136075990"/>
<feature type="domain" description="TTF-type" evidence="1">
    <location>
        <begin position="33"/>
        <end position="115"/>
    </location>
</feature>
<evidence type="ECO:0000313" key="2">
    <source>
        <dbReference type="Proteomes" id="UP001652625"/>
    </source>
</evidence>
<name>A0ABM4B9F7_HYDVU</name>